<keyword evidence="3" id="KW-1185">Reference proteome</keyword>
<sequence>MGTQPSVSNIQYSQHGDVNSETKMRPNTELIASTEIEDQLSPFAETRYKLGKYKETADAYSSGGKCGMATAANCFIMK</sequence>
<organism evidence="2 3">
    <name type="scientific">Rubroshorea leprosula</name>
    <dbReference type="NCBI Taxonomy" id="152421"/>
    <lineage>
        <taxon>Eukaryota</taxon>
        <taxon>Viridiplantae</taxon>
        <taxon>Streptophyta</taxon>
        <taxon>Embryophyta</taxon>
        <taxon>Tracheophyta</taxon>
        <taxon>Spermatophyta</taxon>
        <taxon>Magnoliopsida</taxon>
        <taxon>eudicotyledons</taxon>
        <taxon>Gunneridae</taxon>
        <taxon>Pentapetalae</taxon>
        <taxon>rosids</taxon>
        <taxon>malvids</taxon>
        <taxon>Malvales</taxon>
        <taxon>Dipterocarpaceae</taxon>
        <taxon>Rubroshorea</taxon>
    </lineage>
</organism>
<dbReference type="Proteomes" id="UP001054252">
    <property type="component" value="Unassembled WGS sequence"/>
</dbReference>
<name>A0AAV5JHN5_9ROSI</name>
<feature type="region of interest" description="Disordered" evidence="1">
    <location>
        <begin position="1"/>
        <end position="24"/>
    </location>
</feature>
<comment type="caution">
    <text evidence="2">The sequence shown here is derived from an EMBL/GenBank/DDBJ whole genome shotgun (WGS) entry which is preliminary data.</text>
</comment>
<reference evidence="2 3" key="1">
    <citation type="journal article" date="2021" name="Commun. Biol.">
        <title>The genome of Shorea leprosula (Dipterocarpaceae) highlights the ecological relevance of drought in aseasonal tropical rainforests.</title>
        <authorList>
            <person name="Ng K.K.S."/>
            <person name="Kobayashi M.J."/>
            <person name="Fawcett J.A."/>
            <person name="Hatakeyama M."/>
            <person name="Paape T."/>
            <person name="Ng C.H."/>
            <person name="Ang C.C."/>
            <person name="Tnah L.H."/>
            <person name="Lee C.T."/>
            <person name="Nishiyama T."/>
            <person name="Sese J."/>
            <person name="O'Brien M.J."/>
            <person name="Copetti D."/>
            <person name="Mohd Noor M.I."/>
            <person name="Ong R.C."/>
            <person name="Putra M."/>
            <person name="Sireger I.Z."/>
            <person name="Indrioko S."/>
            <person name="Kosugi Y."/>
            <person name="Izuno A."/>
            <person name="Isagi Y."/>
            <person name="Lee S.L."/>
            <person name="Shimizu K.K."/>
        </authorList>
    </citation>
    <scope>NUCLEOTIDE SEQUENCE [LARGE SCALE GENOMIC DNA]</scope>
    <source>
        <strain evidence="2">214</strain>
    </source>
</reference>
<dbReference type="AlphaFoldDB" id="A0AAV5JHN5"/>
<evidence type="ECO:0000313" key="3">
    <source>
        <dbReference type="Proteomes" id="UP001054252"/>
    </source>
</evidence>
<gene>
    <name evidence="2" type="ORF">SLEP1_g25102</name>
</gene>
<protein>
    <submittedName>
        <fullName evidence="2">Uncharacterized protein</fullName>
    </submittedName>
</protein>
<evidence type="ECO:0000256" key="1">
    <source>
        <dbReference type="SAM" id="MobiDB-lite"/>
    </source>
</evidence>
<feature type="compositionally biased region" description="Polar residues" evidence="1">
    <location>
        <begin position="1"/>
        <end position="17"/>
    </location>
</feature>
<proteinExistence type="predicted"/>
<evidence type="ECO:0000313" key="2">
    <source>
        <dbReference type="EMBL" id="GKV14199.1"/>
    </source>
</evidence>
<dbReference type="EMBL" id="BPVZ01000040">
    <property type="protein sequence ID" value="GKV14199.1"/>
    <property type="molecule type" value="Genomic_DNA"/>
</dbReference>
<accession>A0AAV5JHN5</accession>